<keyword evidence="2" id="KW-0378">Hydrolase</keyword>
<sequence length="412" mass="46165">MKSFIDVSVVEDGGKQFLFGITANQKTGRPEVVGYTDPDYFREGADRVFEQLIREEQRKEADIKLQLAFIKVVKEHPGKQLQLTLCYSANGPSAGEFYWVEDRCYTADGVSFLSNAPVCIYHKNCLDGTAAAWAVRRALPLVELVAMSYHDDPYELFGPGLEYLQGRMVYCVDFSFKKAVVEAIANLPDTGLLILDHHESAQRELGELVVGYSGKSTLGDRVEIIIDMTRSGAKLTYDYFHPQQPTPPGILAVQDRDLWKWGYEGSKEWTAAAFGYPLTVESFDKLIHRDYQDVVEEGRTVLRKQELDVEKLLPSARPYTLEGYNCLIVNASYFHASDVGDKLKGRDGIDFVVTYMDGKDSRIFSLRGKDKVNLAEVAERFGGGGHPNAAGFTLSFNDPRFSQSHLLLYSGT</sequence>
<dbReference type="Pfam" id="PF02272">
    <property type="entry name" value="DHHA1"/>
    <property type="match status" value="1"/>
</dbReference>
<proteinExistence type="predicted"/>
<dbReference type="GeneID" id="5176769"/>
<dbReference type="OrthoDB" id="8942at10239"/>
<dbReference type="InterPro" id="IPR003156">
    <property type="entry name" value="DHHA1_dom"/>
</dbReference>
<evidence type="ECO:0000259" key="1">
    <source>
        <dbReference type="Pfam" id="PF02272"/>
    </source>
</evidence>
<dbReference type="KEGG" id="vg:5176769"/>
<dbReference type="EMBL" id="AJ697969">
    <property type="protein sequence ID" value="CAG27219.1"/>
    <property type="molecule type" value="Genomic_DNA"/>
</dbReference>
<accession>Q2Z0V6</accession>
<evidence type="ECO:0000313" key="3">
    <source>
        <dbReference type="Proteomes" id="UP000001239"/>
    </source>
</evidence>
<dbReference type="InterPro" id="IPR038763">
    <property type="entry name" value="DHH_sf"/>
</dbReference>
<dbReference type="SUPFAM" id="SSF64182">
    <property type="entry name" value="DHH phosphoesterases"/>
    <property type="match status" value="1"/>
</dbReference>
<dbReference type="GO" id="GO:0003676">
    <property type="term" value="F:nucleic acid binding"/>
    <property type="evidence" value="ECO:0007669"/>
    <property type="project" value="InterPro"/>
</dbReference>
<dbReference type="PANTHER" id="PTHR46922">
    <property type="entry name" value="DHHA1 DOMAIN PROTEIN"/>
    <property type="match status" value="1"/>
</dbReference>
<dbReference type="RefSeq" id="YP_418158.1">
    <property type="nucleotide sequence ID" value="NC_007623.1"/>
</dbReference>
<protein>
    <submittedName>
        <fullName evidence="2">Putative phosphohydrolase</fullName>
    </submittedName>
</protein>
<dbReference type="Gene3D" id="3.10.310.30">
    <property type="match status" value="1"/>
</dbReference>
<dbReference type="PANTHER" id="PTHR46922:SF4">
    <property type="entry name" value="DHHA1 DOMAIN PROTEIN"/>
    <property type="match status" value="1"/>
</dbReference>
<reference evidence="2 3" key="2">
    <citation type="journal article" date="2003" name="Res. Microbiol.">
        <title>Myoviridae bacteriophages of Pseudomonas aeruginosa: a long and complex evolutionary pathway.</title>
        <authorList>
            <person name="Krylov V.N."/>
            <person name="Pleteneva E.A."/>
            <person name="Bourkalsteva M.V."/>
            <person name="Shaburova O.V."/>
            <person name="Volckaert G."/>
            <person name="Sykilinda N.N."/>
            <person name="Kurochkina L.P."/>
            <person name="Mesyanzhinov V.V."/>
        </authorList>
    </citation>
    <scope>NUCLEOTIDE SEQUENCE [LARGE SCALE GENOMIC DNA]</scope>
</reference>
<organism evidence="2 3">
    <name type="scientific">Pseudomonas phage EL</name>
    <dbReference type="NCBI Taxonomy" id="273133"/>
    <lineage>
        <taxon>Viruses</taxon>
        <taxon>Duplodnaviria</taxon>
        <taxon>Heunggongvirae</taxon>
        <taxon>Uroviricota</taxon>
        <taxon>Caudoviricetes</taxon>
        <taxon>Chimalliviridae</taxon>
        <taxon>Elvirus</taxon>
        <taxon>Elvirus EL</taxon>
    </lineage>
</organism>
<evidence type="ECO:0000313" key="2">
    <source>
        <dbReference type="EMBL" id="CAG27219.1"/>
    </source>
</evidence>
<feature type="domain" description="DHHA1" evidence="1">
    <location>
        <begin position="341"/>
        <end position="395"/>
    </location>
</feature>
<reference evidence="2 3" key="3">
    <citation type="journal article" date="2004" name="Bioinformatics">
        <title>PHIRE, a deterministic approach to reveal regulatory elements in bacteriophage genomes.</title>
        <authorList>
            <person name="Lavigne R."/>
            <person name="Sun W.D."/>
            <person name="Volckaert G."/>
        </authorList>
    </citation>
    <scope>NUCLEOTIDE SEQUENCE [LARGE SCALE GENOMIC DNA]</scope>
</reference>
<dbReference type="Proteomes" id="UP000001239">
    <property type="component" value="Segment"/>
</dbReference>
<reference evidence="2 3" key="4">
    <citation type="journal article" date="2005" name="J. Mol. Biol.">
        <title>Genome comparison of Pseudomonas aeruginosa large phages.</title>
        <authorList>
            <person name="Hertveldt K."/>
            <person name="Lavigne R."/>
            <person name="Pleteneva E."/>
            <person name="Sernova N."/>
            <person name="Kurochkina L."/>
            <person name="Korchevskii R."/>
            <person name="Robben J."/>
            <person name="Mesyanzhinov V."/>
            <person name="Krylov V.N."/>
            <person name="Volckaert G."/>
        </authorList>
    </citation>
    <scope>NUCLEOTIDE SEQUENCE</scope>
</reference>
<name>Q2Z0V6_9CAUD</name>
<reference evidence="2 3" key="1">
    <citation type="journal article" date="2002" name="Genetika">
        <title>Phenogenetic characterization of a group of giant Phi KZ-like bacteriophages of Pseudomonas aeruginosa].</title>
        <authorList>
            <person name="Burkal'tseva M.V."/>
            <person name="Krylov V.N."/>
            <person name="Pleteneva E.A."/>
            <person name="Shaburova O.V."/>
            <person name="Krylov S.V."/>
            <person name="Volckaert G."/>
            <person name="Sykilinda N.N."/>
            <person name="Kurochkina L.P."/>
            <person name="Mesyanzhinov V.V."/>
        </authorList>
    </citation>
    <scope>NUCLEOTIDE SEQUENCE [LARGE SCALE GENOMIC DNA]</scope>
</reference>
<keyword evidence="3" id="KW-1185">Reference proteome</keyword>
<dbReference type="GO" id="GO:0016787">
    <property type="term" value="F:hydrolase activity"/>
    <property type="evidence" value="ECO:0007669"/>
    <property type="project" value="UniProtKB-KW"/>
</dbReference>